<keyword evidence="4" id="KW-0804">Transcription</keyword>
<evidence type="ECO:0000259" key="7">
    <source>
        <dbReference type="PROSITE" id="PS50811"/>
    </source>
</evidence>
<evidence type="ECO:0000256" key="5">
    <source>
        <dbReference type="ARBA" id="ARBA00023242"/>
    </source>
</evidence>
<comment type="subcellular location">
    <subcellularLocation>
        <location evidence="1">Nucleus</location>
    </subcellularLocation>
</comment>
<dbReference type="EMBL" id="JACMSC010000003">
    <property type="protein sequence ID" value="KAG6527238.1"/>
    <property type="molecule type" value="Genomic_DNA"/>
</dbReference>
<organism evidence="8 9">
    <name type="scientific">Zingiber officinale</name>
    <name type="common">Ginger</name>
    <name type="synonym">Amomum zingiber</name>
    <dbReference type="NCBI Taxonomy" id="94328"/>
    <lineage>
        <taxon>Eukaryota</taxon>
        <taxon>Viridiplantae</taxon>
        <taxon>Streptophyta</taxon>
        <taxon>Embryophyta</taxon>
        <taxon>Tracheophyta</taxon>
        <taxon>Spermatophyta</taxon>
        <taxon>Magnoliopsida</taxon>
        <taxon>Liliopsida</taxon>
        <taxon>Zingiberales</taxon>
        <taxon>Zingiberaceae</taxon>
        <taxon>Zingiber</taxon>
    </lineage>
</organism>
<dbReference type="PANTHER" id="PTHR32096:SF146">
    <property type="entry name" value="WRKY TRANSCRIPTION FACTOR 19-RELATED"/>
    <property type="match status" value="1"/>
</dbReference>
<accession>A0A8J5LRE1</accession>
<sequence length="503" mass="56052">MKTNASAAALLAELSQAKELLKELELNLHCLDLCKALTPRIASCIHNSILMAESFEANNGHDRPPCSSLALRRRTLTPKRRYVRTSHARNTVRMVMKLRIICRKSLYSWRCQVRVGSVAGGVKGQGEDDGFTWRKYGQKEILGAKYPRAYFRCAHRASHGCPAKKQVQRSDDDPSVYDVTYHGDHTCLEQHDQEQSAAALKVEGEEEYFVGQVAPSFGPMEEQFFSSSPYQFGGFHGAESSSIPMEFDGDGEIEPVSIWAEVEWMTVSQKDSKSKGSKRKNSLVLRDTMSGQWCLGSSWHASPSSGIVLGGSSKFHSRVRSIKNIIVKTSQEASQTINNVTKAIGDMESVAAQYQYGSLEGSSYLNSRSQILNDEAANMQQKAEKSMHLVDRAIGILKMMTIFIIVPNLIVVLAVVGLSSFADYLHLPCGYSLEYISSYLSSLLDTTGIRSGSLDSTTIFQIFPLRETRGNLDNNMQKLKKEVMKNNIKICLQSHFKNVYLVQ</sequence>
<evidence type="ECO:0000256" key="1">
    <source>
        <dbReference type="ARBA" id="ARBA00004123"/>
    </source>
</evidence>
<evidence type="ECO:0000256" key="6">
    <source>
        <dbReference type="SAM" id="Phobius"/>
    </source>
</evidence>
<feature type="domain" description="WRKY" evidence="7">
    <location>
        <begin position="128"/>
        <end position="185"/>
    </location>
</feature>
<evidence type="ECO:0000313" key="9">
    <source>
        <dbReference type="Proteomes" id="UP000734854"/>
    </source>
</evidence>
<dbReference type="AlphaFoldDB" id="A0A8J5LRE1"/>
<dbReference type="InterPro" id="IPR003657">
    <property type="entry name" value="WRKY_dom"/>
</dbReference>
<feature type="transmembrane region" description="Helical" evidence="6">
    <location>
        <begin position="396"/>
        <end position="418"/>
    </location>
</feature>
<proteinExistence type="predicted"/>
<dbReference type="Proteomes" id="UP000734854">
    <property type="component" value="Unassembled WGS sequence"/>
</dbReference>
<dbReference type="InterPro" id="IPR044810">
    <property type="entry name" value="WRKY_plant"/>
</dbReference>
<keyword evidence="2" id="KW-0805">Transcription regulation</keyword>
<evidence type="ECO:0000313" key="8">
    <source>
        <dbReference type="EMBL" id="KAG6527238.1"/>
    </source>
</evidence>
<keyword evidence="6" id="KW-1133">Transmembrane helix</keyword>
<dbReference type="GO" id="GO:0005634">
    <property type="term" value="C:nucleus"/>
    <property type="evidence" value="ECO:0007669"/>
    <property type="project" value="UniProtKB-SubCell"/>
</dbReference>
<keyword evidence="6" id="KW-0812">Transmembrane</keyword>
<dbReference type="GO" id="GO:0003700">
    <property type="term" value="F:DNA-binding transcription factor activity"/>
    <property type="evidence" value="ECO:0007669"/>
    <property type="project" value="InterPro"/>
</dbReference>
<keyword evidence="5" id="KW-0539">Nucleus</keyword>
<dbReference type="InterPro" id="IPR036576">
    <property type="entry name" value="WRKY_dom_sf"/>
</dbReference>
<comment type="caution">
    <text evidence="8">The sequence shown here is derived from an EMBL/GenBank/DDBJ whole genome shotgun (WGS) entry which is preliminary data.</text>
</comment>
<dbReference type="SUPFAM" id="SSF118290">
    <property type="entry name" value="WRKY DNA-binding domain"/>
    <property type="match status" value="1"/>
</dbReference>
<gene>
    <name evidence="8" type="ORF">ZIOFF_009333</name>
</gene>
<dbReference type="Pfam" id="PF03106">
    <property type="entry name" value="WRKY"/>
    <property type="match status" value="1"/>
</dbReference>
<name>A0A8J5LRE1_ZINOF</name>
<evidence type="ECO:0000256" key="3">
    <source>
        <dbReference type="ARBA" id="ARBA00023125"/>
    </source>
</evidence>
<protein>
    <recommendedName>
        <fullName evidence="7">WRKY domain-containing protein</fullName>
    </recommendedName>
</protein>
<reference evidence="8 9" key="1">
    <citation type="submission" date="2020-08" db="EMBL/GenBank/DDBJ databases">
        <title>Plant Genome Project.</title>
        <authorList>
            <person name="Zhang R.-G."/>
        </authorList>
    </citation>
    <scope>NUCLEOTIDE SEQUENCE [LARGE SCALE GENOMIC DNA]</scope>
    <source>
        <tissue evidence="8">Rhizome</tissue>
    </source>
</reference>
<dbReference type="Gene3D" id="2.20.25.80">
    <property type="entry name" value="WRKY domain"/>
    <property type="match status" value="1"/>
</dbReference>
<keyword evidence="6" id="KW-0472">Membrane</keyword>
<evidence type="ECO:0000256" key="4">
    <source>
        <dbReference type="ARBA" id="ARBA00023163"/>
    </source>
</evidence>
<dbReference type="GO" id="GO:0000976">
    <property type="term" value="F:transcription cis-regulatory region binding"/>
    <property type="evidence" value="ECO:0007669"/>
    <property type="project" value="TreeGrafter"/>
</dbReference>
<evidence type="ECO:0000256" key="2">
    <source>
        <dbReference type="ARBA" id="ARBA00023015"/>
    </source>
</evidence>
<keyword evidence="3" id="KW-0238">DNA-binding</keyword>
<keyword evidence="9" id="KW-1185">Reference proteome</keyword>
<dbReference type="PANTHER" id="PTHR32096">
    <property type="entry name" value="WRKY TRANSCRIPTION FACTOR 30-RELATED-RELATED"/>
    <property type="match status" value="1"/>
</dbReference>
<dbReference type="SMART" id="SM00774">
    <property type="entry name" value="WRKY"/>
    <property type="match status" value="1"/>
</dbReference>
<dbReference type="PROSITE" id="PS50811">
    <property type="entry name" value="WRKY"/>
    <property type="match status" value="1"/>
</dbReference>